<feature type="domain" description="Glycosyltransferase 2-like" evidence="2">
    <location>
        <begin position="7"/>
        <end position="164"/>
    </location>
</feature>
<dbReference type="SUPFAM" id="SSF53448">
    <property type="entry name" value="Nucleotide-diphospho-sugar transferases"/>
    <property type="match status" value="1"/>
</dbReference>
<dbReference type="RefSeq" id="WP_347435720.1">
    <property type="nucleotide sequence ID" value="NZ_CP089291.1"/>
</dbReference>
<organism evidence="3 4">
    <name type="scientific">Fodinisporobacter ferrooxydans</name>
    <dbReference type="NCBI Taxonomy" id="2901836"/>
    <lineage>
        <taxon>Bacteria</taxon>
        <taxon>Bacillati</taxon>
        <taxon>Bacillota</taxon>
        <taxon>Bacilli</taxon>
        <taxon>Bacillales</taxon>
        <taxon>Alicyclobacillaceae</taxon>
        <taxon>Fodinisporobacter</taxon>
    </lineage>
</organism>
<evidence type="ECO:0000313" key="4">
    <source>
        <dbReference type="Proteomes" id="UP000830167"/>
    </source>
</evidence>
<accession>A0ABY4CEU8</accession>
<reference evidence="3" key="1">
    <citation type="submission" date="2021-12" db="EMBL/GenBank/DDBJ databases">
        <title>Alicyclobacillaceae gen. nov., sp. nov., isolated from chalcocite enrichment system.</title>
        <authorList>
            <person name="Jiang Z."/>
        </authorList>
    </citation>
    <scope>NUCLEOTIDE SEQUENCE</scope>
    <source>
        <strain evidence="3">MYW30-H2</strain>
    </source>
</reference>
<dbReference type="InterPro" id="IPR001173">
    <property type="entry name" value="Glyco_trans_2-like"/>
</dbReference>
<protein>
    <submittedName>
        <fullName evidence="3">Glycosyltransferase family 2 protein</fullName>
    </submittedName>
</protein>
<gene>
    <name evidence="3" type="ORF">LSG31_14010</name>
</gene>
<dbReference type="InterPro" id="IPR029044">
    <property type="entry name" value="Nucleotide-diphossugar_trans"/>
</dbReference>
<evidence type="ECO:0000313" key="3">
    <source>
        <dbReference type="EMBL" id="UOF89038.1"/>
    </source>
</evidence>
<dbReference type="EMBL" id="CP089291">
    <property type="protein sequence ID" value="UOF89038.1"/>
    <property type="molecule type" value="Genomic_DNA"/>
</dbReference>
<keyword evidence="1" id="KW-0472">Membrane</keyword>
<keyword evidence="4" id="KW-1185">Reference proteome</keyword>
<dbReference type="PANTHER" id="PTHR48090:SF7">
    <property type="entry name" value="RFBJ PROTEIN"/>
    <property type="match status" value="1"/>
</dbReference>
<evidence type="ECO:0000256" key="1">
    <source>
        <dbReference type="SAM" id="Phobius"/>
    </source>
</evidence>
<evidence type="ECO:0000259" key="2">
    <source>
        <dbReference type="Pfam" id="PF00535"/>
    </source>
</evidence>
<name>A0ABY4CEU8_9BACL</name>
<dbReference type="PANTHER" id="PTHR48090">
    <property type="entry name" value="UNDECAPRENYL-PHOSPHATE 4-DEOXY-4-FORMAMIDO-L-ARABINOSE TRANSFERASE-RELATED"/>
    <property type="match status" value="1"/>
</dbReference>
<dbReference type="Gene3D" id="3.90.550.10">
    <property type="entry name" value="Spore Coat Polysaccharide Biosynthesis Protein SpsA, Chain A"/>
    <property type="match status" value="1"/>
</dbReference>
<keyword evidence="1" id="KW-1133">Transmembrane helix</keyword>
<dbReference type="InterPro" id="IPR050256">
    <property type="entry name" value="Glycosyltransferase_2"/>
</dbReference>
<dbReference type="CDD" id="cd04179">
    <property type="entry name" value="DPM_DPG-synthase_like"/>
    <property type="match status" value="1"/>
</dbReference>
<proteinExistence type="predicted"/>
<dbReference type="Pfam" id="PF00535">
    <property type="entry name" value="Glycos_transf_2"/>
    <property type="match status" value="1"/>
</dbReference>
<dbReference type="Proteomes" id="UP000830167">
    <property type="component" value="Chromosome"/>
</dbReference>
<feature type="transmembrane region" description="Helical" evidence="1">
    <location>
        <begin position="216"/>
        <end position="233"/>
    </location>
</feature>
<keyword evidence="1" id="KW-0812">Transmembrane</keyword>
<sequence>MKPFLLLIPAYNEELNIGNVLEDILATKLPVDIVVVNDGSTDHTEETAGMFPVTVLTHPCNLGYGAALQTGYLYAVKNKYSYVIQFDADGQHNPGDVSILMEELDKGTVDIVMGSRYMEGATSFPSSPFKKAAVYFFRQLIYSLTKKEILDPTSGLRGMSRPVVQYLASFEHFPSDFPDADLLIQILLKNFKIKEVPVHMRERAAGTSMHKGLRPIFYMVKVLLSLLVFLIRYKVSKRVSIYE</sequence>